<evidence type="ECO:0000313" key="2">
    <source>
        <dbReference type="Proteomes" id="UP000177369"/>
    </source>
</evidence>
<dbReference type="InterPro" id="IPR036249">
    <property type="entry name" value="Thioredoxin-like_sf"/>
</dbReference>
<name>A0A1F5GB38_9BACT</name>
<dbReference type="STRING" id="1797714.A3D04_00825"/>
<dbReference type="AlphaFoldDB" id="A0A1F5GB38"/>
<dbReference type="EMBL" id="MFBD01000013">
    <property type="protein sequence ID" value="OGD89060.1"/>
    <property type="molecule type" value="Genomic_DNA"/>
</dbReference>
<dbReference type="PROSITE" id="PS51257">
    <property type="entry name" value="PROKAR_LIPOPROTEIN"/>
    <property type="match status" value="1"/>
</dbReference>
<protein>
    <submittedName>
        <fullName evidence="1">Uncharacterized protein</fullName>
    </submittedName>
</protein>
<reference evidence="1 2" key="1">
    <citation type="journal article" date="2016" name="Nat. Commun.">
        <title>Thousands of microbial genomes shed light on interconnected biogeochemical processes in an aquifer system.</title>
        <authorList>
            <person name="Anantharaman K."/>
            <person name="Brown C.T."/>
            <person name="Hug L.A."/>
            <person name="Sharon I."/>
            <person name="Castelle C.J."/>
            <person name="Probst A.J."/>
            <person name="Thomas B.C."/>
            <person name="Singh A."/>
            <person name="Wilkins M.J."/>
            <person name="Karaoz U."/>
            <person name="Brodie E.L."/>
            <person name="Williams K.H."/>
            <person name="Hubbard S.S."/>
            <person name="Banfield J.F."/>
        </authorList>
    </citation>
    <scope>NUCLEOTIDE SEQUENCE [LARGE SCALE GENOMIC DNA]</scope>
</reference>
<sequence length="380" mass="41942">MSSVERSLRNPKKLGFIAAVGGAVGLSAAAACGGGEGSISIIDSQEPTPVPTTFGNQSVLSPRPTDSLISDLSDLGDERFTSAYERGQIGETAPNLKLETFEGKSFELKDILGKGPILLFVQGYIGPDYDTILNAIDIKRFFGDRLHVVALTHFSVATESPAEFPLHLATSDFVERYTNHATYFYLIDGQGKLVYSADYLLGIEPHTLIKGLLQYSRSPVETNGEFALPYGENPNLDPAQLIENATNEIFFIGDFDFFEDEEIGVMREFIRADANRDLSPVNLAQVGRLILERYCENPNEILRTSLQNFATITYRAYLNAVGEGVVDKSLWNILRYSFDPNCQNFAFGDSISDVLEDGSWVFGDVRDKVIGATKRDRDTL</sequence>
<proteinExistence type="predicted"/>
<evidence type="ECO:0000313" key="1">
    <source>
        <dbReference type="EMBL" id="OGD89060.1"/>
    </source>
</evidence>
<accession>A0A1F5GB38</accession>
<dbReference type="Gene3D" id="3.40.30.10">
    <property type="entry name" value="Glutaredoxin"/>
    <property type="match status" value="1"/>
</dbReference>
<comment type="caution">
    <text evidence="1">The sequence shown here is derived from an EMBL/GenBank/DDBJ whole genome shotgun (WGS) entry which is preliminary data.</text>
</comment>
<dbReference type="Proteomes" id="UP000177369">
    <property type="component" value="Unassembled WGS sequence"/>
</dbReference>
<organism evidence="1 2">
    <name type="scientific">Candidatus Curtissbacteria bacterium RIFCSPHIGHO2_02_FULL_40_16b</name>
    <dbReference type="NCBI Taxonomy" id="1797714"/>
    <lineage>
        <taxon>Bacteria</taxon>
        <taxon>Candidatus Curtissiibacteriota</taxon>
    </lineage>
</organism>
<gene>
    <name evidence="1" type="ORF">A3D04_00825</name>
</gene>
<dbReference type="SUPFAM" id="SSF52833">
    <property type="entry name" value="Thioredoxin-like"/>
    <property type="match status" value="1"/>
</dbReference>